<evidence type="ECO:0000313" key="2">
    <source>
        <dbReference type="Proteomes" id="UP000233551"/>
    </source>
</evidence>
<dbReference type="Proteomes" id="UP000233551">
    <property type="component" value="Unassembled WGS sequence"/>
</dbReference>
<organism evidence="1 2">
    <name type="scientific">Punica granatum</name>
    <name type="common">Pomegranate</name>
    <dbReference type="NCBI Taxonomy" id="22663"/>
    <lineage>
        <taxon>Eukaryota</taxon>
        <taxon>Viridiplantae</taxon>
        <taxon>Streptophyta</taxon>
        <taxon>Embryophyta</taxon>
        <taxon>Tracheophyta</taxon>
        <taxon>Spermatophyta</taxon>
        <taxon>Magnoliopsida</taxon>
        <taxon>eudicotyledons</taxon>
        <taxon>Gunneridae</taxon>
        <taxon>Pentapetalae</taxon>
        <taxon>rosids</taxon>
        <taxon>malvids</taxon>
        <taxon>Myrtales</taxon>
        <taxon>Lythraceae</taxon>
        <taxon>Punica</taxon>
    </lineage>
</organism>
<accession>A0A2I0KH21</accession>
<name>A0A2I0KH21_PUNGR</name>
<evidence type="ECO:0000313" key="1">
    <source>
        <dbReference type="EMBL" id="PKI67503.1"/>
    </source>
</evidence>
<gene>
    <name evidence="1" type="ORF">CRG98_012087</name>
</gene>
<comment type="caution">
    <text evidence="1">The sequence shown here is derived from an EMBL/GenBank/DDBJ whole genome shotgun (WGS) entry which is preliminary data.</text>
</comment>
<dbReference type="AlphaFoldDB" id="A0A2I0KH21"/>
<sequence>MTWEHSVRTTWLLNWTYIHALRAAEDSYQHNACHRFLLLVFGTLLAGNLPALDLRVVKWISLAQGPNAPNNRSRSNTPINIECVQPECGTGFSPESPPCSK</sequence>
<keyword evidence="2" id="KW-1185">Reference proteome</keyword>
<proteinExistence type="predicted"/>
<dbReference type="EMBL" id="PGOL01000597">
    <property type="protein sequence ID" value="PKI67503.1"/>
    <property type="molecule type" value="Genomic_DNA"/>
</dbReference>
<reference evidence="1 2" key="1">
    <citation type="submission" date="2017-11" db="EMBL/GenBank/DDBJ databases">
        <title>De-novo sequencing of pomegranate (Punica granatum L.) genome.</title>
        <authorList>
            <person name="Akparov Z."/>
            <person name="Amiraslanov A."/>
            <person name="Hajiyeva S."/>
            <person name="Abbasov M."/>
            <person name="Kaur K."/>
            <person name="Hamwieh A."/>
            <person name="Solovyev V."/>
            <person name="Salamov A."/>
            <person name="Braich B."/>
            <person name="Kosarev P."/>
            <person name="Mahmoud A."/>
            <person name="Hajiyev E."/>
            <person name="Babayeva S."/>
            <person name="Izzatullayeva V."/>
            <person name="Mammadov A."/>
            <person name="Mammadov A."/>
            <person name="Sharifova S."/>
            <person name="Ojaghi J."/>
            <person name="Eynullazada K."/>
            <person name="Bayramov B."/>
            <person name="Abdulazimova A."/>
            <person name="Shahmuradov I."/>
        </authorList>
    </citation>
    <scope>NUCLEOTIDE SEQUENCE [LARGE SCALE GENOMIC DNA]</scope>
    <source>
        <strain evidence="2">cv. AG2017</strain>
        <tissue evidence="1">Leaf</tissue>
    </source>
</reference>
<protein>
    <submittedName>
        <fullName evidence="1">Uncharacterized protein</fullName>
    </submittedName>
</protein>